<dbReference type="Pfam" id="PF06428">
    <property type="entry name" value="Sec2p"/>
    <property type="match status" value="1"/>
</dbReference>
<sequence length="487" mass="52344">MPGNGPPVPPRTDSLRGAPEDTFFSMLHDELRDMRRVQAYGQEEDLKEALGKTIARVEELVTMLAQAHKAESELETTLKLARSNLQLALANNEMLEDALRREGGALGSKDVGWRRRSDRPDSRQSFRKDESDSAVPSRRGSTSASGSGSSSAAVSASAPTSPVAKPAGSPPPMPPPPATANDTRFFRFRFGSSSASTSPNPNSNANSNGSKNSNSGTPPGSATMRAGTPPLRKVVDASHLTSASLPSLVASTGKREEELVAELEAERAKYLKVSSEKTTLEQEVEGLSQALFEEANKMVAHERIKCAEIEEELRQVREEKEALRSAMRVVEQENLRLRSPALTQSEEGPTSMSMPNLAGTSAGARSPSPEAGSSDSDGREWSRSWRRSASPSSTQGCRQKSSSSERGWASPESALHPGPEPGLENELVLESRTSTSTSTDSDSGNGQGMQERKEEEKEHESESGLGSFTPLTSPVLDMPVEESPWAR</sequence>
<dbReference type="GO" id="GO:0005085">
    <property type="term" value="F:guanyl-nucleotide exchange factor activity"/>
    <property type="evidence" value="ECO:0007669"/>
    <property type="project" value="InterPro"/>
</dbReference>
<gene>
    <name evidence="4" type="ORF">EW145_g6511</name>
</gene>
<keyword evidence="1" id="KW-0175">Coiled coil</keyword>
<dbReference type="InterPro" id="IPR040351">
    <property type="entry name" value="RAB3IL/RAB3IP/Sec2"/>
</dbReference>
<proteinExistence type="predicted"/>
<feature type="compositionally biased region" description="Low complexity" evidence="2">
    <location>
        <begin position="136"/>
        <end position="167"/>
    </location>
</feature>
<dbReference type="GO" id="GO:0006887">
    <property type="term" value="P:exocytosis"/>
    <property type="evidence" value="ECO:0007669"/>
    <property type="project" value="TreeGrafter"/>
</dbReference>
<feature type="compositionally biased region" description="Polar residues" evidence="2">
    <location>
        <begin position="394"/>
        <end position="405"/>
    </location>
</feature>
<evidence type="ECO:0000313" key="5">
    <source>
        <dbReference type="Proteomes" id="UP000308199"/>
    </source>
</evidence>
<evidence type="ECO:0000256" key="2">
    <source>
        <dbReference type="SAM" id="MobiDB-lite"/>
    </source>
</evidence>
<dbReference type="PANTHER" id="PTHR14430:SF0">
    <property type="entry name" value="SEC2P DOMAIN-CONTAINING PROTEIN"/>
    <property type="match status" value="1"/>
</dbReference>
<feature type="compositionally biased region" description="Low complexity" evidence="2">
    <location>
        <begin position="188"/>
        <end position="221"/>
    </location>
</feature>
<feature type="compositionally biased region" description="Pro residues" evidence="2">
    <location>
        <begin position="168"/>
        <end position="178"/>
    </location>
</feature>
<feature type="region of interest" description="Disordered" evidence="2">
    <location>
        <begin position="108"/>
        <end position="239"/>
    </location>
</feature>
<feature type="compositionally biased region" description="Polar residues" evidence="2">
    <location>
        <begin position="341"/>
        <end position="354"/>
    </location>
</feature>
<dbReference type="GO" id="GO:0070319">
    <property type="term" value="C:Golgi to plasma membrane transport vesicle"/>
    <property type="evidence" value="ECO:0007669"/>
    <property type="project" value="TreeGrafter"/>
</dbReference>
<dbReference type="InterPro" id="IPR009449">
    <property type="entry name" value="Sec2_N"/>
</dbReference>
<feature type="region of interest" description="Disordered" evidence="2">
    <location>
        <begin position="320"/>
        <end position="487"/>
    </location>
</feature>
<feature type="domain" description="GDP/GTP exchange factor Sec2 N-terminal" evidence="3">
    <location>
        <begin position="252"/>
        <end position="328"/>
    </location>
</feature>
<dbReference type="SUPFAM" id="SSF144284">
    <property type="entry name" value="Sec2 N-terminal region"/>
    <property type="match status" value="1"/>
</dbReference>
<reference evidence="4 5" key="1">
    <citation type="submission" date="2019-02" db="EMBL/GenBank/DDBJ databases">
        <title>Genome sequencing of the rare red list fungi Phellinidium pouzarii.</title>
        <authorList>
            <person name="Buettner E."/>
            <person name="Kellner H."/>
        </authorList>
    </citation>
    <scope>NUCLEOTIDE SEQUENCE [LARGE SCALE GENOMIC DNA]</scope>
    <source>
        <strain evidence="4 5">DSM 108285</strain>
    </source>
</reference>
<dbReference type="OrthoDB" id="5560525at2759"/>
<dbReference type="Proteomes" id="UP000308199">
    <property type="component" value="Unassembled WGS sequence"/>
</dbReference>
<evidence type="ECO:0000313" key="4">
    <source>
        <dbReference type="EMBL" id="THH03120.1"/>
    </source>
</evidence>
<dbReference type="Gene3D" id="6.10.140.910">
    <property type="match status" value="1"/>
</dbReference>
<feature type="compositionally biased region" description="Basic and acidic residues" evidence="2">
    <location>
        <begin position="450"/>
        <end position="462"/>
    </location>
</feature>
<dbReference type="EMBL" id="SGPK01000498">
    <property type="protein sequence ID" value="THH03120.1"/>
    <property type="molecule type" value="Genomic_DNA"/>
</dbReference>
<dbReference type="PANTHER" id="PTHR14430">
    <property type="entry name" value="RABIN3-RELATED"/>
    <property type="match status" value="1"/>
</dbReference>
<name>A0A4S4L135_9AGAM</name>
<comment type="caution">
    <text evidence="4">The sequence shown here is derived from an EMBL/GenBank/DDBJ whole genome shotgun (WGS) entry which is preliminary data.</text>
</comment>
<organism evidence="4 5">
    <name type="scientific">Phellinidium pouzarii</name>
    <dbReference type="NCBI Taxonomy" id="167371"/>
    <lineage>
        <taxon>Eukaryota</taxon>
        <taxon>Fungi</taxon>
        <taxon>Dikarya</taxon>
        <taxon>Basidiomycota</taxon>
        <taxon>Agaricomycotina</taxon>
        <taxon>Agaricomycetes</taxon>
        <taxon>Hymenochaetales</taxon>
        <taxon>Hymenochaetaceae</taxon>
        <taxon>Phellinidium</taxon>
    </lineage>
</organism>
<dbReference type="GO" id="GO:0051286">
    <property type="term" value="C:cell tip"/>
    <property type="evidence" value="ECO:0007669"/>
    <property type="project" value="TreeGrafter"/>
</dbReference>
<dbReference type="AlphaFoldDB" id="A0A4S4L135"/>
<accession>A0A4S4L135</accession>
<evidence type="ECO:0000256" key="1">
    <source>
        <dbReference type="ARBA" id="ARBA00023054"/>
    </source>
</evidence>
<feature type="compositionally biased region" description="Basic and acidic residues" evidence="2">
    <location>
        <begin position="111"/>
        <end position="131"/>
    </location>
</feature>
<keyword evidence="5" id="KW-1185">Reference proteome</keyword>
<protein>
    <recommendedName>
        <fullName evidence="3">GDP/GTP exchange factor Sec2 N-terminal domain-containing protein</fullName>
    </recommendedName>
</protein>
<feature type="compositionally biased region" description="Low complexity" evidence="2">
    <location>
        <begin position="433"/>
        <end position="443"/>
    </location>
</feature>
<evidence type="ECO:0000259" key="3">
    <source>
        <dbReference type="Pfam" id="PF06428"/>
    </source>
</evidence>